<comment type="caution">
    <text evidence="1">The sequence shown here is derived from an EMBL/GenBank/DDBJ whole genome shotgun (WGS) entry which is preliminary data.</text>
</comment>
<organism evidence="1 2">
    <name type="scientific">Giardia duodenalis assemblage B</name>
    <dbReference type="NCBI Taxonomy" id="1394984"/>
    <lineage>
        <taxon>Eukaryota</taxon>
        <taxon>Metamonada</taxon>
        <taxon>Diplomonadida</taxon>
        <taxon>Hexamitidae</taxon>
        <taxon>Giardiinae</taxon>
        <taxon>Giardia</taxon>
    </lineage>
</organism>
<protein>
    <submittedName>
        <fullName evidence="1">Beta-transducin like protein</fullName>
    </submittedName>
</protein>
<reference evidence="1 2" key="1">
    <citation type="journal article" date="2015" name="Mol. Biochem. Parasitol.">
        <title>Identification of polymorphic genes for use in assemblage B genotyping assays through comparative genomics of multiple assemblage B Giardia duodenalis isolates.</title>
        <authorList>
            <person name="Wielinga C."/>
            <person name="Thompson R.C."/>
            <person name="Monis P."/>
            <person name="Ryan U."/>
        </authorList>
    </citation>
    <scope>NUCLEOTIDE SEQUENCE [LARGE SCALE GENOMIC DNA]</scope>
    <source>
        <strain evidence="1 2">BAH15c1</strain>
    </source>
</reference>
<dbReference type="AlphaFoldDB" id="A0A132NMC8"/>
<accession>A0A132NMC8</accession>
<evidence type="ECO:0000313" key="2">
    <source>
        <dbReference type="Proteomes" id="UP000070089"/>
    </source>
</evidence>
<name>A0A132NMC8_GIAIN</name>
<dbReference type="VEuPathDB" id="GiardiaDB:QR46_4857"/>
<proteinExistence type="predicted"/>
<dbReference type="Proteomes" id="UP000070089">
    <property type="component" value="Unassembled WGS sequence"/>
</dbReference>
<evidence type="ECO:0000313" key="1">
    <source>
        <dbReference type="EMBL" id="KWX11186.1"/>
    </source>
</evidence>
<sequence length="32" mass="3802">MIIKTGRAEKQKQSFEPSIRARELSPRCLHKY</sequence>
<dbReference type="EMBL" id="JXTI01000258">
    <property type="protein sequence ID" value="KWX11186.1"/>
    <property type="molecule type" value="Genomic_DNA"/>
</dbReference>
<gene>
    <name evidence="1" type="ORF">QR46_4857</name>
</gene>